<protein>
    <submittedName>
        <fullName evidence="7">Arginase/deacetylase</fullName>
    </submittedName>
</protein>
<dbReference type="GO" id="GO:0040029">
    <property type="term" value="P:epigenetic regulation of gene expression"/>
    <property type="evidence" value="ECO:0007669"/>
    <property type="project" value="TreeGrafter"/>
</dbReference>
<comment type="similarity">
    <text evidence="2">Belongs to the histone deacetylase family.</text>
</comment>
<dbReference type="InterPro" id="IPR023696">
    <property type="entry name" value="Ureohydrolase_dom_sf"/>
</dbReference>
<organism evidence="7 8">
    <name type="scientific">Sistotremastrum niveocremeum HHB9708</name>
    <dbReference type="NCBI Taxonomy" id="1314777"/>
    <lineage>
        <taxon>Eukaryota</taxon>
        <taxon>Fungi</taxon>
        <taxon>Dikarya</taxon>
        <taxon>Basidiomycota</taxon>
        <taxon>Agaricomycotina</taxon>
        <taxon>Agaricomycetes</taxon>
        <taxon>Sistotremastrales</taxon>
        <taxon>Sistotremastraceae</taxon>
        <taxon>Sertulicium</taxon>
        <taxon>Sertulicium niveocremeum</taxon>
    </lineage>
</organism>
<dbReference type="GO" id="GO:0046872">
    <property type="term" value="F:metal ion binding"/>
    <property type="evidence" value="ECO:0007669"/>
    <property type="project" value="UniProtKB-KW"/>
</dbReference>
<dbReference type="PANTHER" id="PTHR10625">
    <property type="entry name" value="HISTONE DEACETYLASE HDAC1-RELATED"/>
    <property type="match status" value="1"/>
</dbReference>
<dbReference type="PANTHER" id="PTHR10625:SF17">
    <property type="entry name" value="HISTONE DEACETYLASE 8"/>
    <property type="match status" value="1"/>
</dbReference>
<dbReference type="SUPFAM" id="SSF52768">
    <property type="entry name" value="Arginase/deacetylase"/>
    <property type="match status" value="1"/>
</dbReference>
<evidence type="ECO:0000256" key="5">
    <source>
        <dbReference type="ARBA" id="ARBA00022833"/>
    </source>
</evidence>
<dbReference type="InterPro" id="IPR000286">
    <property type="entry name" value="HDACs"/>
</dbReference>
<comment type="cofactor">
    <cofactor evidence="1">
        <name>Zn(2+)</name>
        <dbReference type="ChEBI" id="CHEBI:29105"/>
    </cofactor>
</comment>
<proteinExistence type="inferred from homology"/>
<dbReference type="Proteomes" id="UP000076722">
    <property type="component" value="Unassembled WGS sequence"/>
</dbReference>
<keyword evidence="4" id="KW-0378">Hydrolase</keyword>
<evidence type="ECO:0000256" key="1">
    <source>
        <dbReference type="ARBA" id="ARBA00001947"/>
    </source>
</evidence>
<dbReference type="Gene3D" id="3.40.800.20">
    <property type="entry name" value="Histone deacetylase domain"/>
    <property type="match status" value="1"/>
</dbReference>
<keyword evidence="8" id="KW-1185">Reference proteome</keyword>
<name>A0A164PKI0_9AGAM</name>
<keyword evidence="5" id="KW-0862">Zinc</keyword>
<dbReference type="Pfam" id="PF00850">
    <property type="entry name" value="Hist_deacetyl"/>
    <property type="match status" value="1"/>
</dbReference>
<gene>
    <name evidence="7" type="ORF">SISNIDRAFT_459446</name>
</gene>
<dbReference type="InterPro" id="IPR023801">
    <property type="entry name" value="His_deacetylse_dom"/>
</dbReference>
<dbReference type="InterPro" id="IPR037138">
    <property type="entry name" value="His_deacetylse_dom_sf"/>
</dbReference>
<evidence type="ECO:0000313" key="7">
    <source>
        <dbReference type="EMBL" id="KZS88820.1"/>
    </source>
</evidence>
<accession>A0A164PKI0</accession>
<dbReference type="OrthoDB" id="424012at2759"/>
<dbReference type="STRING" id="1314777.A0A164PKI0"/>
<dbReference type="GO" id="GO:0016787">
    <property type="term" value="F:hydrolase activity"/>
    <property type="evidence" value="ECO:0007669"/>
    <property type="project" value="UniProtKB-KW"/>
</dbReference>
<dbReference type="EMBL" id="KV419433">
    <property type="protein sequence ID" value="KZS88820.1"/>
    <property type="molecule type" value="Genomic_DNA"/>
</dbReference>
<dbReference type="CDD" id="cd10001">
    <property type="entry name" value="HDAC_classII_APAH"/>
    <property type="match status" value="1"/>
</dbReference>
<reference evidence="7 8" key="1">
    <citation type="journal article" date="2016" name="Mol. Biol. Evol.">
        <title>Comparative Genomics of Early-Diverging Mushroom-Forming Fungi Provides Insights into the Origins of Lignocellulose Decay Capabilities.</title>
        <authorList>
            <person name="Nagy L.G."/>
            <person name="Riley R."/>
            <person name="Tritt A."/>
            <person name="Adam C."/>
            <person name="Daum C."/>
            <person name="Floudas D."/>
            <person name="Sun H."/>
            <person name="Yadav J.S."/>
            <person name="Pangilinan J."/>
            <person name="Larsson K.H."/>
            <person name="Matsuura K."/>
            <person name="Barry K."/>
            <person name="Labutti K."/>
            <person name="Kuo R."/>
            <person name="Ohm R.A."/>
            <person name="Bhattacharya S.S."/>
            <person name="Shirouzu T."/>
            <person name="Yoshinaga Y."/>
            <person name="Martin F.M."/>
            <person name="Grigoriev I.V."/>
            <person name="Hibbett D.S."/>
        </authorList>
    </citation>
    <scope>NUCLEOTIDE SEQUENCE [LARGE SCALE GENOMIC DNA]</scope>
    <source>
        <strain evidence="7 8">HHB9708</strain>
    </source>
</reference>
<feature type="domain" description="Histone deacetylase" evidence="6">
    <location>
        <begin position="40"/>
        <end position="393"/>
    </location>
</feature>
<dbReference type="GO" id="GO:0004407">
    <property type="term" value="F:histone deacetylase activity"/>
    <property type="evidence" value="ECO:0007669"/>
    <property type="project" value="TreeGrafter"/>
</dbReference>
<evidence type="ECO:0000313" key="8">
    <source>
        <dbReference type="Proteomes" id="UP000076722"/>
    </source>
</evidence>
<keyword evidence="3" id="KW-0479">Metal-binding</keyword>
<evidence type="ECO:0000256" key="2">
    <source>
        <dbReference type="ARBA" id="ARBA00005947"/>
    </source>
</evidence>
<dbReference type="AlphaFoldDB" id="A0A164PKI0"/>
<evidence type="ECO:0000256" key="3">
    <source>
        <dbReference type="ARBA" id="ARBA00022723"/>
    </source>
</evidence>
<sequence length="399" mass="44295">MTTESSTEPSNRMHVLWSPTTLKHDPPYEFLNGERIQYLESPKRVNLILAEILKHPARYKVTEIPGVEVEDEATTLDALKQTILRVHSEDFYDYVRTAFHRWTEADGERPPVRCYLLGRQGVKQLSVCAAQNGVIPETFPHPSLLSYGKTDWKKSPIANAGAYCFDLSCAITEETYAAVLAAVKISLSAVDSILSPENPAGVFTLARPPGHHAGIDVCGGYCFFNNVAIAVRYLQKKSEVEKPLSCKVAILDIDYHHGNGTQQIFYEDPSVLYVSIHAENDYPYFTGSSEETGKGAGEGFNINYPLPHYSGEVPYLNALQSGISRIKDYDPGYIFVSLGVDTYVDDPICKFELTTSTYHKIGRLIRSVGRKTIFAMEGGYNMENIGQNVVGVLDGFLEG</sequence>
<evidence type="ECO:0000256" key="4">
    <source>
        <dbReference type="ARBA" id="ARBA00022801"/>
    </source>
</evidence>
<dbReference type="PRINTS" id="PR01270">
    <property type="entry name" value="HDASUPER"/>
</dbReference>
<evidence type="ECO:0000259" key="6">
    <source>
        <dbReference type="Pfam" id="PF00850"/>
    </source>
</evidence>